<sequence length="124" mass="13331">MVAAYPLLILFLLSRGRQWAVGNVAAASGFRPVSSFCGKAFPSSPNLPVAATKTAVQAKKTSAVSAFLWVAAAIAFTGQKHCSVLSLVLFAAAAKMYPLFHRQASRKVRNSHPHFNNGFDRLLI</sequence>
<reference evidence="3" key="1">
    <citation type="journal article" date="2013" name="Science">
        <title>The Amborella genome and the evolution of flowering plants.</title>
        <authorList>
            <consortium name="Amborella Genome Project"/>
        </authorList>
    </citation>
    <scope>NUCLEOTIDE SEQUENCE [LARGE SCALE GENOMIC DNA]</scope>
</reference>
<keyword evidence="1" id="KW-0732">Signal</keyword>
<evidence type="ECO:0008006" key="4">
    <source>
        <dbReference type="Google" id="ProtNLM"/>
    </source>
</evidence>
<dbReference type="EMBL" id="KI394680">
    <property type="protein sequence ID" value="ERN01875.1"/>
    <property type="molecule type" value="Genomic_DNA"/>
</dbReference>
<protein>
    <recommendedName>
        <fullName evidence="4">Secreted protein</fullName>
    </recommendedName>
</protein>
<evidence type="ECO:0000313" key="3">
    <source>
        <dbReference type="Proteomes" id="UP000017836"/>
    </source>
</evidence>
<evidence type="ECO:0000313" key="2">
    <source>
        <dbReference type="EMBL" id="ERN01875.1"/>
    </source>
</evidence>
<keyword evidence="3" id="KW-1185">Reference proteome</keyword>
<organism evidence="2 3">
    <name type="scientific">Amborella trichopoda</name>
    <dbReference type="NCBI Taxonomy" id="13333"/>
    <lineage>
        <taxon>Eukaryota</taxon>
        <taxon>Viridiplantae</taxon>
        <taxon>Streptophyta</taxon>
        <taxon>Embryophyta</taxon>
        <taxon>Tracheophyta</taxon>
        <taxon>Spermatophyta</taxon>
        <taxon>Magnoliopsida</taxon>
        <taxon>Amborellales</taxon>
        <taxon>Amborellaceae</taxon>
        <taxon>Amborella</taxon>
    </lineage>
</organism>
<dbReference type="HOGENOM" id="CLU_2006994_0_0_1"/>
<dbReference type="Gramene" id="ERN01875">
    <property type="protein sequence ID" value="ERN01875"/>
    <property type="gene ID" value="AMTR_s00089p00121630"/>
</dbReference>
<evidence type="ECO:0000256" key="1">
    <source>
        <dbReference type="SAM" id="SignalP"/>
    </source>
</evidence>
<dbReference type="AlphaFoldDB" id="W1P4J1"/>
<dbReference type="Proteomes" id="UP000017836">
    <property type="component" value="Unassembled WGS sequence"/>
</dbReference>
<feature type="chain" id="PRO_5004807728" description="Secreted protein" evidence="1">
    <location>
        <begin position="23"/>
        <end position="124"/>
    </location>
</feature>
<gene>
    <name evidence="2" type="ORF">AMTR_s00089p00121630</name>
</gene>
<feature type="signal peptide" evidence="1">
    <location>
        <begin position="1"/>
        <end position="22"/>
    </location>
</feature>
<proteinExistence type="predicted"/>
<accession>W1P4J1</accession>
<name>W1P4J1_AMBTC</name>